<dbReference type="Proteomes" id="UP001369815">
    <property type="component" value="Unassembled WGS sequence"/>
</dbReference>
<sequence>MAFGDSAGGSSSKPPEKQVRLCSEQNANLGEDNNGHSKSSSKGDKKKSKDPNKDKSGDQGGSSGQGGGSGAYVSPPDFFSFNDPGNGK</sequence>
<feature type="compositionally biased region" description="Gly residues" evidence="1">
    <location>
        <begin position="58"/>
        <end position="70"/>
    </location>
</feature>
<gene>
    <name evidence="2" type="ORF">Daesc_002410</name>
</gene>
<evidence type="ECO:0000313" key="2">
    <source>
        <dbReference type="EMBL" id="KAK6957125.1"/>
    </source>
</evidence>
<protein>
    <submittedName>
        <fullName evidence="2">Uncharacterized protein</fullName>
    </submittedName>
</protein>
<comment type="caution">
    <text evidence="2">The sequence shown here is derived from an EMBL/GenBank/DDBJ whole genome shotgun (WGS) entry which is preliminary data.</text>
</comment>
<feature type="region of interest" description="Disordered" evidence="1">
    <location>
        <begin position="1"/>
        <end position="88"/>
    </location>
</feature>
<dbReference type="AlphaFoldDB" id="A0AAX6MWZ1"/>
<feature type="compositionally biased region" description="Basic and acidic residues" evidence="1">
    <location>
        <begin position="41"/>
        <end position="57"/>
    </location>
</feature>
<name>A0AAX6MWZ1_9PEZI</name>
<reference evidence="2 3" key="1">
    <citation type="journal article" date="2024" name="Front Chem Biol">
        <title>Unveiling the potential of Daldinia eschscholtzii MFLUCC 19-0629 through bioactivity and bioinformatics studies for enhanced sustainable agriculture production.</title>
        <authorList>
            <person name="Brooks S."/>
            <person name="Weaver J.A."/>
            <person name="Klomchit A."/>
            <person name="Alharthi S.A."/>
            <person name="Onlamun T."/>
            <person name="Nurani R."/>
            <person name="Vong T.K."/>
            <person name="Alberti F."/>
            <person name="Greco C."/>
        </authorList>
    </citation>
    <scope>NUCLEOTIDE SEQUENCE [LARGE SCALE GENOMIC DNA]</scope>
    <source>
        <strain evidence="2">MFLUCC 19-0629</strain>
    </source>
</reference>
<keyword evidence="3" id="KW-1185">Reference proteome</keyword>
<evidence type="ECO:0000313" key="3">
    <source>
        <dbReference type="Proteomes" id="UP001369815"/>
    </source>
</evidence>
<proteinExistence type="predicted"/>
<dbReference type="EMBL" id="JBANMG010000002">
    <property type="protein sequence ID" value="KAK6957125.1"/>
    <property type="molecule type" value="Genomic_DNA"/>
</dbReference>
<accession>A0AAX6MWZ1</accession>
<evidence type="ECO:0000256" key="1">
    <source>
        <dbReference type="SAM" id="MobiDB-lite"/>
    </source>
</evidence>
<organism evidence="2 3">
    <name type="scientific">Daldinia eschscholtzii</name>
    <dbReference type="NCBI Taxonomy" id="292717"/>
    <lineage>
        <taxon>Eukaryota</taxon>
        <taxon>Fungi</taxon>
        <taxon>Dikarya</taxon>
        <taxon>Ascomycota</taxon>
        <taxon>Pezizomycotina</taxon>
        <taxon>Sordariomycetes</taxon>
        <taxon>Xylariomycetidae</taxon>
        <taxon>Xylariales</taxon>
        <taxon>Hypoxylaceae</taxon>
        <taxon>Daldinia</taxon>
    </lineage>
</organism>